<dbReference type="AlphaFoldDB" id="A0A381SFW1"/>
<keyword evidence="2" id="KW-1003">Cell membrane</keyword>
<dbReference type="PANTHER" id="PTHR30086:SF20">
    <property type="entry name" value="ARGININE EXPORTER PROTEIN ARGO-RELATED"/>
    <property type="match status" value="1"/>
</dbReference>
<name>A0A381SFW1_9ZZZZ</name>
<feature type="transmembrane region" description="Helical" evidence="6">
    <location>
        <begin position="143"/>
        <end position="169"/>
    </location>
</feature>
<dbReference type="GO" id="GO:0015171">
    <property type="term" value="F:amino acid transmembrane transporter activity"/>
    <property type="evidence" value="ECO:0007669"/>
    <property type="project" value="TreeGrafter"/>
</dbReference>
<evidence type="ECO:0000256" key="5">
    <source>
        <dbReference type="ARBA" id="ARBA00023136"/>
    </source>
</evidence>
<feature type="transmembrane region" description="Helical" evidence="6">
    <location>
        <begin position="6"/>
        <end position="27"/>
    </location>
</feature>
<gene>
    <name evidence="7" type="ORF">METZ01_LOCUS54041</name>
</gene>
<evidence type="ECO:0000256" key="1">
    <source>
        <dbReference type="ARBA" id="ARBA00004651"/>
    </source>
</evidence>
<feature type="transmembrane region" description="Helical" evidence="6">
    <location>
        <begin position="39"/>
        <end position="65"/>
    </location>
</feature>
<feature type="transmembrane region" description="Helical" evidence="6">
    <location>
        <begin position="181"/>
        <end position="200"/>
    </location>
</feature>
<dbReference type="EMBL" id="UINC01002879">
    <property type="protein sequence ID" value="SVA01187.1"/>
    <property type="molecule type" value="Genomic_DNA"/>
</dbReference>
<evidence type="ECO:0000256" key="6">
    <source>
        <dbReference type="SAM" id="Phobius"/>
    </source>
</evidence>
<dbReference type="InterPro" id="IPR001123">
    <property type="entry name" value="LeuE-type"/>
</dbReference>
<reference evidence="7" key="1">
    <citation type="submission" date="2018-05" db="EMBL/GenBank/DDBJ databases">
        <authorList>
            <person name="Lanie J.A."/>
            <person name="Ng W.-L."/>
            <person name="Kazmierczak K.M."/>
            <person name="Andrzejewski T.M."/>
            <person name="Davidsen T.M."/>
            <person name="Wayne K.J."/>
            <person name="Tettelin H."/>
            <person name="Glass J.I."/>
            <person name="Rusch D."/>
            <person name="Podicherti R."/>
            <person name="Tsui H.-C.T."/>
            <person name="Winkler M.E."/>
        </authorList>
    </citation>
    <scope>NUCLEOTIDE SEQUENCE</scope>
</reference>
<evidence type="ECO:0000256" key="2">
    <source>
        <dbReference type="ARBA" id="ARBA00022475"/>
    </source>
</evidence>
<dbReference type="Pfam" id="PF01810">
    <property type="entry name" value="LysE"/>
    <property type="match status" value="1"/>
</dbReference>
<feature type="transmembrane region" description="Helical" evidence="6">
    <location>
        <begin position="116"/>
        <end position="137"/>
    </location>
</feature>
<evidence type="ECO:0000256" key="4">
    <source>
        <dbReference type="ARBA" id="ARBA00022989"/>
    </source>
</evidence>
<keyword evidence="4 6" id="KW-1133">Transmembrane helix</keyword>
<evidence type="ECO:0000313" key="7">
    <source>
        <dbReference type="EMBL" id="SVA01187.1"/>
    </source>
</evidence>
<dbReference type="PANTHER" id="PTHR30086">
    <property type="entry name" value="ARGININE EXPORTER PROTEIN ARGO"/>
    <property type="match status" value="1"/>
</dbReference>
<sequence>MLPLNYFLYLQLILFMFITPGTPRIVIVSHTINYGIKNSVWTALGDISANFVQMVLIVFVIGSLLEDNPEIFVYFKWAGILYVLYLAYETFTAKIKTIRSVGKVSKSIFSFYRDGFLVAGLSPKALVFFGTIFIQFINFETNVLFQFSILAITYVSLDFLTLMIYAFAAEKIATWLKGNPRILNTISACVLVLIAIIVATRI</sequence>
<protein>
    <submittedName>
        <fullName evidence="7">Uncharacterized protein</fullName>
    </submittedName>
</protein>
<accession>A0A381SFW1</accession>
<evidence type="ECO:0000256" key="3">
    <source>
        <dbReference type="ARBA" id="ARBA00022692"/>
    </source>
</evidence>
<keyword evidence="3 6" id="KW-0812">Transmembrane</keyword>
<dbReference type="GO" id="GO:0005886">
    <property type="term" value="C:plasma membrane"/>
    <property type="evidence" value="ECO:0007669"/>
    <property type="project" value="UniProtKB-SubCell"/>
</dbReference>
<proteinExistence type="predicted"/>
<keyword evidence="5 6" id="KW-0472">Membrane</keyword>
<comment type="subcellular location">
    <subcellularLocation>
        <location evidence="1">Cell membrane</location>
        <topology evidence="1">Multi-pass membrane protein</topology>
    </subcellularLocation>
</comment>
<feature type="transmembrane region" description="Helical" evidence="6">
    <location>
        <begin position="71"/>
        <end position="88"/>
    </location>
</feature>
<organism evidence="7">
    <name type="scientific">marine metagenome</name>
    <dbReference type="NCBI Taxonomy" id="408172"/>
    <lineage>
        <taxon>unclassified sequences</taxon>
        <taxon>metagenomes</taxon>
        <taxon>ecological metagenomes</taxon>
    </lineage>
</organism>